<dbReference type="STRING" id="5762.D2V0L2"/>
<protein>
    <submittedName>
        <fullName evidence="3">Predicted protein</fullName>
    </submittedName>
</protein>
<dbReference type="GO" id="GO:0005874">
    <property type="term" value="C:microtubule"/>
    <property type="evidence" value="ECO:0007669"/>
    <property type="project" value="InterPro"/>
</dbReference>
<evidence type="ECO:0000313" key="4">
    <source>
        <dbReference type="Proteomes" id="UP000006671"/>
    </source>
</evidence>
<feature type="compositionally biased region" description="Basic and acidic residues" evidence="1">
    <location>
        <begin position="394"/>
        <end position="409"/>
    </location>
</feature>
<evidence type="ECO:0000256" key="1">
    <source>
        <dbReference type="SAM" id="MobiDB-lite"/>
    </source>
</evidence>
<gene>
    <name evidence="3" type="ORF">NAEGRDRAFT_45723</name>
</gene>
<feature type="region of interest" description="Disordered" evidence="1">
    <location>
        <begin position="184"/>
        <end position="221"/>
    </location>
</feature>
<organism evidence="4">
    <name type="scientific">Naegleria gruberi</name>
    <name type="common">Amoeba</name>
    <dbReference type="NCBI Taxonomy" id="5762"/>
    <lineage>
        <taxon>Eukaryota</taxon>
        <taxon>Discoba</taxon>
        <taxon>Heterolobosea</taxon>
        <taxon>Tetramitia</taxon>
        <taxon>Eutetramitia</taxon>
        <taxon>Vahlkampfiidae</taxon>
        <taxon>Naegleria</taxon>
    </lineage>
</organism>
<feature type="region of interest" description="Disordered" evidence="1">
    <location>
        <begin position="55"/>
        <end position="74"/>
    </location>
</feature>
<dbReference type="PANTHER" id="PTHR14326">
    <property type="entry name" value="TARGETING PROTEIN FOR XKLP2"/>
    <property type="match status" value="1"/>
</dbReference>
<feature type="domain" description="TPX2 central" evidence="2">
    <location>
        <begin position="323"/>
        <end position="461"/>
    </location>
</feature>
<dbReference type="RefSeq" id="XP_002682286.1">
    <property type="nucleotide sequence ID" value="XM_002682240.1"/>
</dbReference>
<evidence type="ECO:0000259" key="2">
    <source>
        <dbReference type="Pfam" id="PF12214"/>
    </source>
</evidence>
<name>D2V0L2_NAEGR</name>
<dbReference type="OrthoDB" id="1684416at2759"/>
<dbReference type="EMBL" id="GG738847">
    <property type="protein sequence ID" value="EFC49542.1"/>
    <property type="molecule type" value="Genomic_DNA"/>
</dbReference>
<reference evidence="3 4" key="1">
    <citation type="journal article" date="2010" name="Cell">
        <title>The genome of Naegleria gruberi illuminates early eukaryotic versatility.</title>
        <authorList>
            <person name="Fritz-Laylin L.K."/>
            <person name="Prochnik S.E."/>
            <person name="Ginger M.L."/>
            <person name="Dacks J.B."/>
            <person name="Carpenter M.L."/>
            <person name="Field M.C."/>
            <person name="Kuo A."/>
            <person name="Paredez A."/>
            <person name="Chapman J."/>
            <person name="Pham J."/>
            <person name="Shu S."/>
            <person name="Neupane R."/>
            <person name="Cipriano M."/>
            <person name="Mancuso J."/>
            <person name="Tu H."/>
            <person name="Salamov A."/>
            <person name="Lindquist E."/>
            <person name="Shapiro H."/>
            <person name="Lucas S."/>
            <person name="Grigoriev I.V."/>
            <person name="Cande W.Z."/>
            <person name="Fulton C."/>
            <person name="Rokhsar D.S."/>
            <person name="Dawson S.C."/>
        </authorList>
    </citation>
    <scope>NUCLEOTIDE SEQUENCE [LARGE SCALE GENOMIC DNA]</scope>
    <source>
        <strain evidence="3 4">NEG-M</strain>
    </source>
</reference>
<dbReference type="InParanoid" id="D2V0L2"/>
<dbReference type="OMA" id="DAQHLEF"/>
<proteinExistence type="predicted"/>
<dbReference type="Pfam" id="PF12214">
    <property type="entry name" value="TPX2_importin"/>
    <property type="match status" value="1"/>
</dbReference>
<feature type="region of interest" description="Disordered" evidence="1">
    <location>
        <begin position="394"/>
        <end position="426"/>
    </location>
</feature>
<keyword evidence="4" id="KW-1185">Reference proteome</keyword>
<dbReference type="InterPro" id="IPR027330">
    <property type="entry name" value="TPX2_central_dom"/>
</dbReference>
<dbReference type="KEGG" id="ngr:NAEGRDRAFT_45723"/>
<dbReference type="Proteomes" id="UP000006671">
    <property type="component" value="Unassembled WGS sequence"/>
</dbReference>
<dbReference type="InterPro" id="IPR009675">
    <property type="entry name" value="TPX2_fam"/>
</dbReference>
<dbReference type="AlphaFoldDB" id="D2V0L2"/>
<dbReference type="PANTHER" id="PTHR14326:SF44">
    <property type="entry name" value="TARGETING PROTEIN FOR XKLP2"/>
    <property type="match status" value="1"/>
</dbReference>
<feature type="region of interest" description="Disordered" evidence="1">
    <location>
        <begin position="1"/>
        <end position="20"/>
    </location>
</feature>
<dbReference type="VEuPathDB" id="AmoebaDB:NAEGRDRAFT_45723"/>
<feature type="compositionally biased region" description="Basic residues" evidence="1">
    <location>
        <begin position="55"/>
        <end position="67"/>
    </location>
</feature>
<dbReference type="GeneID" id="8852666"/>
<evidence type="ECO:0000313" key="3">
    <source>
        <dbReference type="EMBL" id="EFC49542.1"/>
    </source>
</evidence>
<feature type="compositionally biased region" description="Polar residues" evidence="1">
    <location>
        <begin position="410"/>
        <end position="425"/>
    </location>
</feature>
<accession>D2V0L2</accession>
<feature type="compositionally biased region" description="Low complexity" evidence="1">
    <location>
        <begin position="199"/>
        <end position="215"/>
    </location>
</feature>
<feature type="compositionally biased region" description="Polar residues" evidence="1">
    <location>
        <begin position="1"/>
        <end position="12"/>
    </location>
</feature>
<sequence length="699" mass="79861">MSSATPSYTTGPQQQQQQEDYILESTSEEIELIEEEWEFNAPKYFDFDKLSRKAFTHQSKPPHHHHQHEQDEELNHSNADQWFFTPDAQHLEFLDPKYIDINNQADTNNQQQMMMMNNYDNIVDISTISKYSVHQESLGSSTNQQQQYNATTNSTLGTINAFNSIRMTPVKKVKRKVLAKLTIPQTPNFKTEKRIRQRNNQSSNQSNNQSQQQSSIMKGGKINLTIVKSSRPSTDLKTLKVQDRDDNITKFKSVTKIANTTTPKPFKFRTDSRVLDTDRSTAMVAGGHSPFNKSILQKINDMRNQIPSRWKQTPDMVTPHKPMKITKPNSFKLRTKFRSRTNTTMMTQNAQLTTATFKARPLNRKIFESHGELGLSKIMKKDITHPQEFNLMTEERSKKRKFDQSKLEESTNITTQQPQQQSSDFTRPFKARKLDNILSGSYMVQSSKIISKSTTIPESPKLLTKSRAGNRSILLHNHHQHSETNTSNSSQHSNVTFRARPLPTTQPFIPKITHTITVPQPFSLETENRGTIHKKQLDSKLNEKDEKENTLRVFKARPIHHYTNVDTSKILHKPVTVPVSPNITKVKSSFKDSILSSASVASSCVASTIIGPKLPHSFKARPMPDFNSSTLKSSITTTNNHRNVPMEPFNLATEKRGQVYQSKFKASVQSIERVSISKIDDGTFTSVTKRVYNSIQNLR</sequence>
<dbReference type="GO" id="GO:0060236">
    <property type="term" value="P:regulation of mitotic spindle organization"/>
    <property type="evidence" value="ECO:0007669"/>
    <property type="project" value="InterPro"/>
</dbReference>
<dbReference type="GO" id="GO:0005819">
    <property type="term" value="C:spindle"/>
    <property type="evidence" value="ECO:0007669"/>
    <property type="project" value="InterPro"/>
</dbReference>